<evidence type="ECO:0000256" key="2">
    <source>
        <dbReference type="ARBA" id="ARBA00022849"/>
    </source>
</evidence>
<gene>
    <name evidence="12" type="ORF">AJ85_00545</name>
</gene>
<dbReference type="Pfam" id="PF01451">
    <property type="entry name" value="LMWPc"/>
    <property type="match status" value="1"/>
</dbReference>
<keyword evidence="2" id="KW-0059">Arsenical resistance</keyword>
<dbReference type="PANTHER" id="PTHR43428">
    <property type="entry name" value="ARSENATE REDUCTASE"/>
    <property type="match status" value="1"/>
</dbReference>
<evidence type="ECO:0000256" key="4">
    <source>
        <dbReference type="ARBA" id="ARBA00023157"/>
    </source>
</evidence>
<dbReference type="InterPro" id="IPR023485">
    <property type="entry name" value="Ptyr_pPase"/>
</dbReference>
<dbReference type="EC" id="1.20.4.4" evidence="9 10"/>
<protein>
    <recommendedName>
        <fullName evidence="6 10">Arsenate reductase</fullName>
        <ecNumber evidence="9 10">1.20.4.4</ecNumber>
    </recommendedName>
</protein>
<comment type="caution">
    <text evidence="12">The sequence shown here is derived from an EMBL/GenBank/DDBJ whole genome shotgun (WGS) entry which is preliminary data.</text>
</comment>
<dbReference type="GO" id="GO:0004725">
    <property type="term" value="F:protein tyrosine phosphatase activity"/>
    <property type="evidence" value="ECO:0007669"/>
    <property type="project" value="UniProtKB-UniRule"/>
</dbReference>
<keyword evidence="1" id="KW-0963">Cytoplasm</keyword>
<dbReference type="NCBIfam" id="TIGR02691">
    <property type="entry name" value="arsC_pI258_fam"/>
    <property type="match status" value="1"/>
</dbReference>
<keyword evidence="5" id="KW-0676">Redox-active center</keyword>
<keyword evidence="4" id="KW-1015">Disulfide bond</keyword>
<dbReference type="GO" id="GO:0030612">
    <property type="term" value="F:arsenate reductase (thioredoxin) activity"/>
    <property type="evidence" value="ECO:0007669"/>
    <property type="project" value="UniProtKB-UniRule"/>
</dbReference>
<dbReference type="PANTHER" id="PTHR43428:SF1">
    <property type="entry name" value="ARSENATE REDUCTASE"/>
    <property type="match status" value="1"/>
</dbReference>
<keyword evidence="3" id="KW-0560">Oxidoreductase</keyword>
<proteinExistence type="inferred from homology"/>
<evidence type="ECO:0000256" key="8">
    <source>
        <dbReference type="ARBA" id="ARBA00061528"/>
    </source>
</evidence>
<dbReference type="SUPFAM" id="SSF52788">
    <property type="entry name" value="Phosphotyrosine protein phosphatases I"/>
    <property type="match status" value="1"/>
</dbReference>
<evidence type="ECO:0000256" key="7">
    <source>
        <dbReference type="ARBA" id="ARBA00052766"/>
    </source>
</evidence>
<evidence type="ECO:0000313" key="13">
    <source>
        <dbReference type="Proteomes" id="UP000297014"/>
    </source>
</evidence>
<comment type="catalytic activity">
    <reaction evidence="7">
        <text>arsenate + [thioredoxin]-dithiol + H(+) = arsenite + [thioredoxin]-disulfide + H2O</text>
        <dbReference type="Rhea" id="RHEA:43848"/>
        <dbReference type="Rhea" id="RHEA-COMP:10698"/>
        <dbReference type="Rhea" id="RHEA-COMP:10700"/>
        <dbReference type="ChEBI" id="CHEBI:15377"/>
        <dbReference type="ChEBI" id="CHEBI:15378"/>
        <dbReference type="ChEBI" id="CHEBI:29242"/>
        <dbReference type="ChEBI" id="CHEBI:29950"/>
        <dbReference type="ChEBI" id="CHEBI:48597"/>
        <dbReference type="ChEBI" id="CHEBI:50058"/>
        <dbReference type="EC" id="1.20.4.4"/>
    </reaction>
</comment>
<dbReference type="InterPro" id="IPR036196">
    <property type="entry name" value="Ptyr_pPase_sf"/>
</dbReference>
<sequence>QRAKYNIRGVMIMSKKTIYFLCTGNSCRSQMAEGFAKQFLASEWDVYSAGIEAHGLNPNAIKAMKEVDIDISNQTSDVIDREILNHADLVVTLCGDAADKCPTTPPHVKRDHWGFDDPAKAEGTDQEKWAFFQRVRDEIGARIQSFAETGN</sequence>
<dbReference type="EMBL" id="JALP01000035">
    <property type="protein sequence ID" value="THG91939.1"/>
    <property type="molecule type" value="Genomic_DNA"/>
</dbReference>
<dbReference type="Gene3D" id="3.40.50.2300">
    <property type="match status" value="1"/>
</dbReference>
<dbReference type="CDD" id="cd16345">
    <property type="entry name" value="LMWP_ArsC"/>
    <property type="match status" value="1"/>
</dbReference>
<evidence type="ECO:0000256" key="1">
    <source>
        <dbReference type="ARBA" id="ARBA00022490"/>
    </source>
</evidence>
<feature type="domain" description="Phosphotyrosine protein phosphatase I" evidence="11">
    <location>
        <begin position="16"/>
        <end position="149"/>
    </location>
</feature>
<dbReference type="Proteomes" id="UP000297014">
    <property type="component" value="Unassembled WGS sequence"/>
</dbReference>
<evidence type="ECO:0000256" key="5">
    <source>
        <dbReference type="ARBA" id="ARBA00023284"/>
    </source>
</evidence>
<evidence type="ECO:0000256" key="9">
    <source>
        <dbReference type="ARBA" id="ARBA00066655"/>
    </source>
</evidence>
<organism evidence="12 13">
    <name type="scientific">Alkalihalobacillus alcalophilus ATCC 27647 = CGMCC 1.3604</name>
    <dbReference type="NCBI Taxonomy" id="1218173"/>
    <lineage>
        <taxon>Bacteria</taxon>
        <taxon>Bacillati</taxon>
        <taxon>Bacillota</taxon>
        <taxon>Bacilli</taxon>
        <taxon>Bacillales</taxon>
        <taxon>Bacillaceae</taxon>
        <taxon>Alkalihalobacillus</taxon>
    </lineage>
</organism>
<dbReference type="InterPro" id="IPR014064">
    <property type="entry name" value="Arsenate_reductase_ArsC"/>
</dbReference>
<name>A0A4S4K731_ALKAL</name>
<evidence type="ECO:0000256" key="10">
    <source>
        <dbReference type="NCBIfam" id="TIGR02691"/>
    </source>
</evidence>
<dbReference type="GO" id="GO:0046685">
    <property type="term" value="P:response to arsenic-containing substance"/>
    <property type="evidence" value="ECO:0007669"/>
    <property type="project" value="UniProtKB-UniRule"/>
</dbReference>
<dbReference type="FunFam" id="3.40.50.2300:FF:000237">
    <property type="entry name" value="Arsenate reductase"/>
    <property type="match status" value="1"/>
</dbReference>
<dbReference type="HAMAP" id="MF_01624">
    <property type="entry name" value="Arsenate_reduct"/>
    <property type="match status" value="1"/>
</dbReference>
<dbReference type="AlphaFoldDB" id="A0A4S4K731"/>
<evidence type="ECO:0000259" key="11">
    <source>
        <dbReference type="SMART" id="SM00226"/>
    </source>
</evidence>
<comment type="similarity">
    <text evidence="8">Belongs to the low molecular weight phosphotyrosine protein phosphatase family. Thioredoxin-coupled ArsC subfamily.</text>
</comment>
<evidence type="ECO:0000313" key="12">
    <source>
        <dbReference type="EMBL" id="THG91939.1"/>
    </source>
</evidence>
<dbReference type="NCBIfam" id="NF010053">
    <property type="entry name" value="PRK13530.1"/>
    <property type="match status" value="1"/>
</dbReference>
<feature type="non-terminal residue" evidence="12">
    <location>
        <position position="1"/>
    </location>
</feature>
<dbReference type="SMART" id="SM00226">
    <property type="entry name" value="LMWPc"/>
    <property type="match status" value="1"/>
</dbReference>
<accession>A0A4S4K731</accession>
<evidence type="ECO:0000256" key="6">
    <source>
        <dbReference type="ARBA" id="ARBA00039879"/>
    </source>
</evidence>
<reference evidence="12 13" key="1">
    <citation type="submission" date="2014-01" db="EMBL/GenBank/DDBJ databases">
        <title>Draft genome sequencing of Bacillus alcalophilus CGMCC 1.3604.</title>
        <authorList>
            <person name="Yang J."/>
            <person name="Diao L."/>
            <person name="Yang S."/>
        </authorList>
    </citation>
    <scope>NUCLEOTIDE SEQUENCE [LARGE SCALE GENOMIC DNA]</scope>
    <source>
        <strain evidence="12 13">CGMCC 1.3604</strain>
    </source>
</reference>
<evidence type="ECO:0000256" key="3">
    <source>
        <dbReference type="ARBA" id="ARBA00023002"/>
    </source>
</evidence>